<dbReference type="EMBL" id="PP174317">
    <property type="protein sequence ID" value="WUV29553.1"/>
    <property type="molecule type" value="Genomic_DNA"/>
</dbReference>
<proteinExistence type="predicted"/>
<accession>A0AB38ZCV9</accession>
<protein>
    <submittedName>
        <fullName evidence="1">Uncharacterized protein</fullName>
    </submittedName>
</protein>
<organism evidence="1">
    <name type="scientific">Acinetobacter phage vB_AbaSt_W16</name>
    <dbReference type="NCBI Taxonomy" id="3116434"/>
    <lineage>
        <taxon>Viruses</taxon>
        <taxon>Duplodnaviria</taxon>
        <taxon>Heunggongvirae</taxon>
        <taxon>Uroviricota</taxon>
        <taxon>Caudoviricetes</taxon>
    </lineage>
</organism>
<sequence>MVIKTSISPSDWWKISNLLKVPGVSFKIVFDDTHEQANEIVSAQVTVKNTDIEFVVDGFKIYRWYIKEVIAEYNCQFNIELGEQTIFNMPKSFDKESMKSIAYGRYLVKYINLRDLKVSVGILEHHGTISSLSGMFLFDIQRDYRMLSLMEIT</sequence>
<reference evidence="1" key="1">
    <citation type="submission" date="2024-01" db="EMBL/GenBank/DDBJ databases">
        <title>Isolation and characterization of novel bacteriophages targeting carbapenem-resistant Acinetobacter baumannii.</title>
        <authorList>
            <person name="Kim J."/>
            <person name="Kim S."/>
            <person name="Choi Y.-J."/>
            <person name="Shin M."/>
        </authorList>
    </citation>
    <scope>NUCLEOTIDE SEQUENCE</scope>
</reference>
<evidence type="ECO:0000313" key="1">
    <source>
        <dbReference type="EMBL" id="WUV29553.1"/>
    </source>
</evidence>
<name>A0AB38ZCV9_9CAUD</name>